<dbReference type="GO" id="GO:0005737">
    <property type="term" value="C:cytoplasm"/>
    <property type="evidence" value="ECO:0007669"/>
    <property type="project" value="TreeGrafter"/>
</dbReference>
<dbReference type="Gene3D" id="3.50.50.60">
    <property type="entry name" value="FAD/NAD(P)-binding domain"/>
    <property type="match status" value="1"/>
</dbReference>
<dbReference type="Pfam" id="PF01266">
    <property type="entry name" value="DAO"/>
    <property type="match status" value="1"/>
</dbReference>
<name>A0A6J6Y029_9ZZZZ</name>
<evidence type="ECO:0000259" key="1">
    <source>
        <dbReference type="Pfam" id="PF01266"/>
    </source>
</evidence>
<evidence type="ECO:0000313" key="2">
    <source>
        <dbReference type="EMBL" id="CAB4799307.1"/>
    </source>
</evidence>
<dbReference type="SUPFAM" id="SSF51905">
    <property type="entry name" value="FAD/NAD(P)-binding domain"/>
    <property type="match status" value="1"/>
</dbReference>
<gene>
    <name evidence="2" type="ORF">UFOPK3026_00463</name>
</gene>
<reference evidence="2" key="1">
    <citation type="submission" date="2020-05" db="EMBL/GenBank/DDBJ databases">
        <authorList>
            <person name="Chiriac C."/>
            <person name="Salcher M."/>
            <person name="Ghai R."/>
            <person name="Kavagutti S V."/>
        </authorList>
    </citation>
    <scope>NUCLEOTIDE SEQUENCE</scope>
</reference>
<accession>A0A6J6Y029</accession>
<dbReference type="PANTHER" id="PTHR13847">
    <property type="entry name" value="SARCOSINE DEHYDROGENASE-RELATED"/>
    <property type="match status" value="1"/>
</dbReference>
<dbReference type="PANTHER" id="PTHR13847:SF285">
    <property type="entry name" value="FAD DEPENDENT OXIDOREDUCTASE DOMAIN-CONTAINING PROTEIN"/>
    <property type="match status" value="1"/>
</dbReference>
<protein>
    <submittedName>
        <fullName evidence="2">Unannotated protein</fullName>
    </submittedName>
</protein>
<dbReference type="AlphaFoldDB" id="A0A6J6Y029"/>
<sequence>MNSYWHESVTSTEVERDSLNSDLDLDIAIVGAGYSGLWTAYYVKKLKPDARVAVIESNNVGFGASGRNGGWCSGFLPMTLSEIEKQHNRQAAIEMYSQSFATIDEIEKTLNSEKIDCDFHRGGTIHGATNAVQRSRVVEEVEELHSYGFSEDDSRLLTLEESQARINISGLFAASYMPHCATIHPKKLVLGLAKVVERMGVKIYENSRVTEINPRVIKLKNTKVRADVVVRATEGFTSLIKRHRRTLAPLYSYMVATEPLTKSQREEISWHNRETYHDARNMIIYVQITHDGRIAFGGRGAPYHFGSRVKPSYDNHDEIHQRIISSMHEVFPVTKDLEVTHRWGGPLGVPRDWQPSVNYDQRSGLASLGGYVGDGVAATNLAARTLAHLMVGDDHPLTTLPWVNHPSRKWEVEPLRYLGINGLLRLSNSMDKHEHDKGAVDKFRANILDRFI</sequence>
<dbReference type="Gene3D" id="3.30.9.10">
    <property type="entry name" value="D-Amino Acid Oxidase, subunit A, domain 2"/>
    <property type="match status" value="1"/>
</dbReference>
<organism evidence="2">
    <name type="scientific">freshwater metagenome</name>
    <dbReference type="NCBI Taxonomy" id="449393"/>
    <lineage>
        <taxon>unclassified sequences</taxon>
        <taxon>metagenomes</taxon>
        <taxon>ecological metagenomes</taxon>
    </lineage>
</organism>
<proteinExistence type="predicted"/>
<feature type="domain" description="FAD dependent oxidoreductase" evidence="1">
    <location>
        <begin position="26"/>
        <end position="389"/>
    </location>
</feature>
<dbReference type="InterPro" id="IPR006076">
    <property type="entry name" value="FAD-dep_OxRdtase"/>
</dbReference>
<dbReference type="EMBL" id="CAFAAP010000050">
    <property type="protein sequence ID" value="CAB4799307.1"/>
    <property type="molecule type" value="Genomic_DNA"/>
</dbReference>
<dbReference type="InterPro" id="IPR036188">
    <property type="entry name" value="FAD/NAD-bd_sf"/>
</dbReference>